<proteinExistence type="predicted"/>
<protein>
    <submittedName>
        <fullName evidence="2">CUB domain-containing protein</fullName>
    </submittedName>
</protein>
<name>A0A1I8J314_9PLAT</name>
<keyword evidence="1" id="KW-1185">Reference proteome</keyword>
<evidence type="ECO:0000313" key="2">
    <source>
        <dbReference type="WBParaSite" id="maker-uti_cns_0045618-snap-gene-0.17-mRNA-1"/>
    </source>
</evidence>
<accession>A0A1I8J314</accession>
<reference evidence="2" key="1">
    <citation type="submission" date="2016-11" db="UniProtKB">
        <authorList>
            <consortium name="WormBaseParasite"/>
        </authorList>
    </citation>
    <scope>IDENTIFICATION</scope>
</reference>
<dbReference type="Proteomes" id="UP000095280">
    <property type="component" value="Unplaced"/>
</dbReference>
<dbReference type="WBParaSite" id="maker-uti_cns_0045618-snap-gene-0.17-mRNA-1">
    <property type="protein sequence ID" value="maker-uti_cns_0045618-snap-gene-0.17-mRNA-1"/>
    <property type="gene ID" value="maker-uti_cns_0045618-snap-gene-0.17"/>
</dbReference>
<organism evidence="1 2">
    <name type="scientific">Macrostomum lignano</name>
    <dbReference type="NCBI Taxonomy" id="282301"/>
    <lineage>
        <taxon>Eukaryota</taxon>
        <taxon>Metazoa</taxon>
        <taxon>Spiralia</taxon>
        <taxon>Lophotrochozoa</taxon>
        <taxon>Platyhelminthes</taxon>
        <taxon>Rhabditophora</taxon>
        <taxon>Macrostomorpha</taxon>
        <taxon>Macrostomida</taxon>
        <taxon>Macrostomidae</taxon>
        <taxon>Macrostomum</taxon>
    </lineage>
</organism>
<sequence length="346" mass="37593">CQGANHYCANGLTLLITVDDFFPRDESIIPRVLTDELDTSYRRCRWIIKNSAAQEDMQLVLQGVLIDSADNTDLRLQSGENQTGSAKLVISYSGGEIPVTAGMFRVQPQKSMFPLTVEASWDPRYQRATQVKLRLLLILPGLCHRDMLSFNGNCYAVSELRANVTSAMSSIRGDAQLASFSSMSEIRSLIAANTARLSVHPYRRPLSLSQPVRLGMFYSAADASALSLIRQDSGECGLKPVLRSEGFVESNGATGPCVTMNVDASDRAEIKSKSCSSQIPFLVKFPERGGTAGPYPASCIAKTIIWKILKTPRQKWTAKVLGQTSTEAPAANLAVIVGVSCPILVV</sequence>
<dbReference type="AlphaFoldDB" id="A0A1I8J314"/>
<evidence type="ECO:0000313" key="1">
    <source>
        <dbReference type="Proteomes" id="UP000095280"/>
    </source>
</evidence>